<dbReference type="EMBL" id="CP056775">
    <property type="protein sequence ID" value="QRR00551.1"/>
    <property type="molecule type" value="Genomic_DNA"/>
</dbReference>
<sequence>MRKSNIFVLIELSKLTESLTTNLLQCKENLKAQASYFQLIPSKYFSGELNREWESIYSIVSHKGPRFNERGQIIRNAIANTIDQMSSQECLMVSNRIFSLYEKVKKEFS</sequence>
<protein>
    <submittedName>
        <fullName evidence="1">Uncharacterized protein</fullName>
    </submittedName>
</protein>
<keyword evidence="2" id="KW-1185">Reference proteome</keyword>
<dbReference type="RefSeq" id="WP_204661724.1">
    <property type="nucleotide sequence ID" value="NZ_CP056775.1"/>
</dbReference>
<gene>
    <name evidence="1" type="ORF">HWI92_06350</name>
</gene>
<proteinExistence type="predicted"/>
<dbReference type="Proteomes" id="UP000612680">
    <property type="component" value="Chromosome"/>
</dbReference>
<evidence type="ECO:0000313" key="1">
    <source>
        <dbReference type="EMBL" id="QRR00551.1"/>
    </source>
</evidence>
<name>A0ABX7I379_9BACT</name>
<evidence type="ECO:0000313" key="2">
    <source>
        <dbReference type="Proteomes" id="UP000612680"/>
    </source>
</evidence>
<organism evidence="1 2">
    <name type="scientific">Dyadobacter sandarakinus</name>
    <dbReference type="NCBI Taxonomy" id="2747268"/>
    <lineage>
        <taxon>Bacteria</taxon>
        <taxon>Pseudomonadati</taxon>
        <taxon>Bacteroidota</taxon>
        <taxon>Cytophagia</taxon>
        <taxon>Cytophagales</taxon>
        <taxon>Spirosomataceae</taxon>
        <taxon>Dyadobacter</taxon>
    </lineage>
</organism>
<accession>A0ABX7I379</accession>
<reference evidence="1 2" key="1">
    <citation type="submission" date="2020-06" db="EMBL/GenBank/DDBJ databases">
        <title>Dyadobacter sandarakinus sp. nov., isolated from the soil of the Arctic Yellow River Station.</title>
        <authorList>
            <person name="Zhang Y."/>
            <person name="Peng F."/>
        </authorList>
    </citation>
    <scope>NUCLEOTIDE SEQUENCE [LARGE SCALE GENOMIC DNA]</scope>
    <source>
        <strain evidence="1 2">Q3-56</strain>
    </source>
</reference>